<dbReference type="PATRIC" id="fig|1122219.3.peg.548"/>
<feature type="transmembrane region" description="Helical" evidence="8">
    <location>
        <begin position="191"/>
        <end position="212"/>
    </location>
</feature>
<evidence type="ECO:0000256" key="7">
    <source>
        <dbReference type="ARBA" id="ARBA00023136"/>
    </source>
</evidence>
<feature type="transmembrane region" description="Helical" evidence="8">
    <location>
        <begin position="97"/>
        <end position="116"/>
    </location>
</feature>
<comment type="caution">
    <text evidence="9">The sequence shown here is derived from an EMBL/GenBank/DDBJ whole genome shotgun (WGS) entry which is preliminary data.</text>
</comment>
<evidence type="ECO:0000256" key="1">
    <source>
        <dbReference type="ARBA" id="ARBA00004651"/>
    </source>
</evidence>
<evidence type="ECO:0000256" key="8">
    <source>
        <dbReference type="RuleBase" id="RU363041"/>
    </source>
</evidence>
<feature type="transmembrane region" description="Helical" evidence="8">
    <location>
        <begin position="46"/>
        <end position="64"/>
    </location>
</feature>
<dbReference type="InParanoid" id="A0A0J6WYG4"/>
<keyword evidence="6 8" id="KW-1133">Transmembrane helix</keyword>
<gene>
    <name evidence="9" type="ORF">AB840_05705</name>
</gene>
<dbReference type="GO" id="GO:0005886">
    <property type="term" value="C:plasma membrane"/>
    <property type="evidence" value="ECO:0007669"/>
    <property type="project" value="UniProtKB-SubCell"/>
</dbReference>
<comment type="similarity">
    <text evidence="2 8">Belongs to the 4-toluene sulfonate uptake permease (TSUP) (TC 2.A.102) family.</text>
</comment>
<keyword evidence="7 8" id="KW-0472">Membrane</keyword>
<dbReference type="Proteomes" id="UP000036503">
    <property type="component" value="Unassembled WGS sequence"/>
</dbReference>
<evidence type="ECO:0000313" key="10">
    <source>
        <dbReference type="Proteomes" id="UP000036503"/>
    </source>
</evidence>
<dbReference type="RefSeq" id="WP_072061768.1">
    <property type="nucleotide sequence ID" value="NZ_FUXD01000015.1"/>
</dbReference>
<evidence type="ECO:0000256" key="4">
    <source>
        <dbReference type="ARBA" id="ARBA00022475"/>
    </source>
</evidence>
<evidence type="ECO:0000256" key="6">
    <source>
        <dbReference type="ARBA" id="ARBA00022989"/>
    </source>
</evidence>
<protein>
    <recommendedName>
        <fullName evidence="8">Probable membrane transporter protein</fullName>
    </recommendedName>
</protein>
<accession>A0A0J6WYG4</accession>
<dbReference type="EMBL" id="LEKT01000013">
    <property type="protein sequence ID" value="KMO86912.1"/>
    <property type="molecule type" value="Genomic_DNA"/>
</dbReference>
<dbReference type="AlphaFoldDB" id="A0A0J6WYG4"/>
<evidence type="ECO:0000256" key="5">
    <source>
        <dbReference type="ARBA" id="ARBA00022692"/>
    </source>
</evidence>
<dbReference type="OrthoDB" id="7843147at2"/>
<organism evidence="9 10">
    <name type="scientific">Megasphaera cerevisiae DSM 20462</name>
    <dbReference type="NCBI Taxonomy" id="1122219"/>
    <lineage>
        <taxon>Bacteria</taxon>
        <taxon>Bacillati</taxon>
        <taxon>Bacillota</taxon>
        <taxon>Negativicutes</taxon>
        <taxon>Veillonellales</taxon>
        <taxon>Veillonellaceae</taxon>
        <taxon>Megasphaera</taxon>
    </lineage>
</organism>
<evidence type="ECO:0000313" key="9">
    <source>
        <dbReference type="EMBL" id="KMO86912.1"/>
    </source>
</evidence>
<feature type="transmembrane region" description="Helical" evidence="8">
    <location>
        <begin position="128"/>
        <end position="154"/>
    </location>
</feature>
<keyword evidence="4 8" id="KW-1003">Cell membrane</keyword>
<sequence>MTYTREIIFMLVLFGANVIQGITGFAGTLLAMPPSMLLIGPDKAKAILNILAVLSSCMIVLYSFRYVNTRELMKIILGMLVGMVGGIYLYTLCPLNFLLPVYGGFIVLIGVKNLCFKPIASFSKGRSYAILIGAGVVHGMFVSGGALLVMYAAATFKDKNVFRATIASVWFILNIVLMGKDYMNGLYDQQVIFLTLASVIPLLAATYMGAVIHDRINQGLFMKLSYILLVLSGVLLFI</sequence>
<dbReference type="Pfam" id="PF01925">
    <property type="entry name" value="TauE"/>
    <property type="match status" value="1"/>
</dbReference>
<evidence type="ECO:0000256" key="3">
    <source>
        <dbReference type="ARBA" id="ARBA00022448"/>
    </source>
</evidence>
<dbReference type="InterPro" id="IPR052017">
    <property type="entry name" value="TSUP"/>
</dbReference>
<feature type="transmembrane region" description="Helical" evidence="8">
    <location>
        <begin position="160"/>
        <end position="179"/>
    </location>
</feature>
<comment type="subcellular location">
    <subcellularLocation>
        <location evidence="1 8">Cell membrane</location>
        <topology evidence="1 8">Multi-pass membrane protein</topology>
    </subcellularLocation>
</comment>
<feature type="transmembrane region" description="Helical" evidence="8">
    <location>
        <begin position="7"/>
        <end position="26"/>
    </location>
</feature>
<dbReference type="PANTHER" id="PTHR30269:SF37">
    <property type="entry name" value="MEMBRANE TRANSPORTER PROTEIN"/>
    <property type="match status" value="1"/>
</dbReference>
<dbReference type="InterPro" id="IPR002781">
    <property type="entry name" value="TM_pro_TauE-like"/>
</dbReference>
<keyword evidence="10" id="KW-1185">Reference proteome</keyword>
<keyword evidence="5 8" id="KW-0812">Transmembrane</keyword>
<feature type="transmembrane region" description="Helical" evidence="8">
    <location>
        <begin position="218"/>
        <end position="237"/>
    </location>
</feature>
<keyword evidence="3" id="KW-0813">Transport</keyword>
<feature type="transmembrane region" description="Helical" evidence="8">
    <location>
        <begin position="71"/>
        <end position="91"/>
    </location>
</feature>
<reference evidence="9 10" key="1">
    <citation type="submission" date="2015-06" db="EMBL/GenBank/DDBJ databases">
        <title>Draft genome sequence of beer spoilage bacterium Megasphaera cerevisiae type strain 20462.</title>
        <authorList>
            <person name="Kutumbaka K."/>
            <person name="Pasmowitz J."/>
            <person name="Mategko J."/>
            <person name="Reyes D."/>
            <person name="Friedrich A."/>
            <person name="Han S."/>
            <person name="Martens-Habbena W."/>
            <person name="Neal-McKinney J."/>
            <person name="Janagama H.K."/>
            <person name="Nadala C."/>
            <person name="Samadpour M."/>
        </authorList>
    </citation>
    <scope>NUCLEOTIDE SEQUENCE [LARGE SCALE GENOMIC DNA]</scope>
    <source>
        <strain evidence="9 10">DSM 20462</strain>
    </source>
</reference>
<evidence type="ECO:0000256" key="2">
    <source>
        <dbReference type="ARBA" id="ARBA00009142"/>
    </source>
</evidence>
<dbReference type="PANTHER" id="PTHR30269">
    <property type="entry name" value="TRANSMEMBRANE PROTEIN YFCA"/>
    <property type="match status" value="1"/>
</dbReference>
<name>A0A0J6WYG4_9FIRM</name>
<proteinExistence type="inferred from homology"/>